<dbReference type="InterPro" id="IPR025420">
    <property type="entry name" value="DUF4143"/>
</dbReference>
<dbReference type="EMBL" id="JBHSBY010000030">
    <property type="protein sequence ID" value="MFC4196139.1"/>
    <property type="molecule type" value="Genomic_DNA"/>
</dbReference>
<evidence type="ECO:0000313" key="3">
    <source>
        <dbReference type="Proteomes" id="UP001595792"/>
    </source>
</evidence>
<reference evidence="3" key="1">
    <citation type="journal article" date="2019" name="Int. J. Syst. Evol. Microbiol.">
        <title>The Global Catalogue of Microorganisms (GCM) 10K type strain sequencing project: providing services to taxonomists for standard genome sequencing and annotation.</title>
        <authorList>
            <consortium name="The Broad Institute Genomics Platform"/>
            <consortium name="The Broad Institute Genome Sequencing Center for Infectious Disease"/>
            <person name="Wu L."/>
            <person name="Ma J."/>
        </authorList>
    </citation>
    <scope>NUCLEOTIDE SEQUENCE [LARGE SCALE GENOMIC DNA]</scope>
    <source>
        <strain evidence="3">CCM 8689</strain>
    </source>
</reference>
<dbReference type="RefSeq" id="WP_378959468.1">
    <property type="nucleotide sequence ID" value="NZ_JBHRXC010000016.1"/>
</dbReference>
<sequence>MYENIQNSAKLFELLKLIAFQVGSEVSIDELSRKLGISKNTVDCYLDLLSKVFIIYKVGGYSNNSRKEVTKSSKWYFYDNGIRNAIINDFRLLVLRNDQGLLWENYCFSERIKKMNYQQ</sequence>
<organism evidence="2 3">
    <name type="scientific">Pedobacter jamesrossensis</name>
    <dbReference type="NCBI Taxonomy" id="1908238"/>
    <lineage>
        <taxon>Bacteria</taxon>
        <taxon>Pseudomonadati</taxon>
        <taxon>Bacteroidota</taxon>
        <taxon>Sphingobacteriia</taxon>
        <taxon>Sphingobacteriales</taxon>
        <taxon>Sphingobacteriaceae</taxon>
        <taxon>Pedobacter</taxon>
    </lineage>
</organism>
<feature type="domain" description="DUF4143" evidence="1">
    <location>
        <begin position="2"/>
        <end position="117"/>
    </location>
</feature>
<protein>
    <submittedName>
        <fullName evidence="2">DUF4143 domain-containing protein</fullName>
    </submittedName>
</protein>
<name>A0ABV8NI41_9SPHI</name>
<dbReference type="PANTHER" id="PTHR43566:SF1">
    <property type="entry name" value="AAA+ ATPASE DOMAIN-CONTAINING PROTEIN"/>
    <property type="match status" value="1"/>
</dbReference>
<evidence type="ECO:0000313" key="2">
    <source>
        <dbReference type="EMBL" id="MFC4196139.1"/>
    </source>
</evidence>
<keyword evidence="3" id="KW-1185">Reference proteome</keyword>
<comment type="caution">
    <text evidence="2">The sequence shown here is derived from an EMBL/GenBank/DDBJ whole genome shotgun (WGS) entry which is preliminary data.</text>
</comment>
<evidence type="ECO:0000259" key="1">
    <source>
        <dbReference type="Pfam" id="PF13635"/>
    </source>
</evidence>
<proteinExistence type="predicted"/>
<accession>A0ABV8NI41</accession>
<dbReference type="PANTHER" id="PTHR43566">
    <property type="entry name" value="CONSERVED PROTEIN"/>
    <property type="match status" value="1"/>
</dbReference>
<dbReference type="Pfam" id="PF13635">
    <property type="entry name" value="DUF4143"/>
    <property type="match status" value="1"/>
</dbReference>
<gene>
    <name evidence="2" type="ORF">ACFOUY_05475</name>
</gene>
<dbReference type="Proteomes" id="UP001595792">
    <property type="component" value="Unassembled WGS sequence"/>
</dbReference>